<proteinExistence type="inferred from homology"/>
<name>E1R409_SEDSS</name>
<dbReference type="eggNOG" id="COG0670">
    <property type="taxonomic scope" value="Bacteria"/>
</dbReference>
<feature type="transmembrane region" description="Helical" evidence="6">
    <location>
        <begin position="47"/>
        <end position="72"/>
    </location>
</feature>
<gene>
    <name evidence="7" type="ordered locus">Spirs_1304</name>
</gene>
<evidence type="ECO:0000256" key="3">
    <source>
        <dbReference type="ARBA" id="ARBA00022692"/>
    </source>
</evidence>
<comment type="similarity">
    <text evidence="2 6">Belongs to the BI1 family.</text>
</comment>
<sequence>MAFAREETLRYAEVRERNIIRNVYLWMTAGLALTGVVAMAVSSSRSMIATLVGNPVLFFALIIGELVLVSVLSARINKMSASSATLAFAGYAVLNGITLSIVFLAYTGQTIALAFFTTAATFGGMSLWALTTKRDLSGLGHYLMMGLWGVLIATLINFFLKSPTVYYMISYIGIAVFLGLTAYDTQIIKRWNAAYGNSVDEEGYVKISIMGALKLYLDFINIFLFLLRIFGRRR</sequence>
<dbReference type="InterPro" id="IPR006214">
    <property type="entry name" value="Bax_inhibitor_1-related"/>
</dbReference>
<dbReference type="OrthoDB" id="9793828at2"/>
<reference evidence="7 8" key="1">
    <citation type="journal article" date="2010" name="Stand. Genomic Sci.">
        <title>Complete genome sequence of Spirochaeta smaragdinae type strain (SEBR 4228).</title>
        <authorList>
            <person name="Mavromatis K."/>
            <person name="Yasawong M."/>
            <person name="Chertkov O."/>
            <person name="Lapidus A."/>
            <person name="Lucas S."/>
            <person name="Nolan M."/>
            <person name="Del Rio T.G."/>
            <person name="Tice H."/>
            <person name="Cheng J.F."/>
            <person name="Pitluck S."/>
            <person name="Liolios K."/>
            <person name="Ivanova N."/>
            <person name="Tapia R."/>
            <person name="Han C."/>
            <person name="Bruce D."/>
            <person name="Goodwin L."/>
            <person name="Pati A."/>
            <person name="Chen A."/>
            <person name="Palaniappan K."/>
            <person name="Land M."/>
            <person name="Hauser L."/>
            <person name="Chang Y.J."/>
            <person name="Jeffries C.D."/>
            <person name="Detter J.C."/>
            <person name="Rohde M."/>
            <person name="Brambilla E."/>
            <person name="Spring S."/>
            <person name="Goker M."/>
            <person name="Sikorski J."/>
            <person name="Woyke T."/>
            <person name="Bristow J."/>
            <person name="Eisen J.A."/>
            <person name="Markowitz V."/>
            <person name="Hugenholtz P."/>
            <person name="Klenk H.P."/>
            <person name="Kyrpides N.C."/>
        </authorList>
    </citation>
    <scope>NUCLEOTIDE SEQUENCE [LARGE SCALE GENOMIC DNA]</scope>
    <source>
        <strain evidence="8">DSM 11293 / JCM 15392 / SEBR 4228</strain>
    </source>
</reference>
<feature type="transmembrane region" description="Helical" evidence="6">
    <location>
        <begin position="166"/>
        <end position="183"/>
    </location>
</feature>
<dbReference type="AlphaFoldDB" id="E1R409"/>
<dbReference type="GO" id="GO:0005886">
    <property type="term" value="C:plasma membrane"/>
    <property type="evidence" value="ECO:0007669"/>
    <property type="project" value="TreeGrafter"/>
</dbReference>
<evidence type="ECO:0000256" key="2">
    <source>
        <dbReference type="ARBA" id="ARBA00010350"/>
    </source>
</evidence>
<feature type="transmembrane region" description="Helical" evidence="6">
    <location>
        <begin position="84"/>
        <end position="105"/>
    </location>
</feature>
<evidence type="ECO:0000256" key="6">
    <source>
        <dbReference type="RuleBase" id="RU004379"/>
    </source>
</evidence>
<dbReference type="PANTHER" id="PTHR23291:SF50">
    <property type="entry name" value="PROTEIN LIFEGUARD 4"/>
    <property type="match status" value="1"/>
</dbReference>
<dbReference type="PANTHER" id="PTHR23291">
    <property type="entry name" value="BAX INHIBITOR-RELATED"/>
    <property type="match status" value="1"/>
</dbReference>
<protein>
    <recommendedName>
        <fullName evidence="9">Inner membrane protein YbhL</fullName>
    </recommendedName>
</protein>
<keyword evidence="4 6" id="KW-1133">Transmembrane helix</keyword>
<accession>E1R409</accession>
<evidence type="ECO:0000313" key="7">
    <source>
        <dbReference type="EMBL" id="ADK80431.1"/>
    </source>
</evidence>
<dbReference type="STRING" id="573413.Spirs_1304"/>
<evidence type="ECO:0008006" key="9">
    <source>
        <dbReference type="Google" id="ProtNLM"/>
    </source>
</evidence>
<feature type="transmembrane region" description="Helical" evidence="6">
    <location>
        <begin position="23"/>
        <end position="41"/>
    </location>
</feature>
<evidence type="ECO:0000256" key="4">
    <source>
        <dbReference type="ARBA" id="ARBA00022989"/>
    </source>
</evidence>
<feature type="transmembrane region" description="Helical" evidence="6">
    <location>
        <begin position="215"/>
        <end position="231"/>
    </location>
</feature>
<organism evidence="7 8">
    <name type="scientific">Sediminispirochaeta smaragdinae (strain DSM 11293 / JCM 15392 / SEBR 4228)</name>
    <name type="common">Spirochaeta smaragdinae</name>
    <dbReference type="NCBI Taxonomy" id="573413"/>
    <lineage>
        <taxon>Bacteria</taxon>
        <taxon>Pseudomonadati</taxon>
        <taxon>Spirochaetota</taxon>
        <taxon>Spirochaetia</taxon>
        <taxon>Spirochaetales</taxon>
        <taxon>Spirochaetaceae</taxon>
        <taxon>Sediminispirochaeta</taxon>
    </lineage>
</organism>
<keyword evidence="8" id="KW-1185">Reference proteome</keyword>
<dbReference type="KEGG" id="ssm:Spirs_1304"/>
<evidence type="ECO:0000313" key="8">
    <source>
        <dbReference type="Proteomes" id="UP000002318"/>
    </source>
</evidence>
<dbReference type="Pfam" id="PF01027">
    <property type="entry name" value="Bax1-I"/>
    <property type="match status" value="1"/>
</dbReference>
<dbReference type="EMBL" id="CP002116">
    <property type="protein sequence ID" value="ADK80431.1"/>
    <property type="molecule type" value="Genomic_DNA"/>
</dbReference>
<evidence type="ECO:0000256" key="1">
    <source>
        <dbReference type="ARBA" id="ARBA00004141"/>
    </source>
</evidence>
<dbReference type="CDD" id="cd10432">
    <property type="entry name" value="BI-1-like_bacterial"/>
    <property type="match status" value="1"/>
</dbReference>
<dbReference type="RefSeq" id="WP_013253895.1">
    <property type="nucleotide sequence ID" value="NC_014364.1"/>
</dbReference>
<feature type="transmembrane region" description="Helical" evidence="6">
    <location>
        <begin position="111"/>
        <end position="130"/>
    </location>
</feature>
<feature type="transmembrane region" description="Helical" evidence="6">
    <location>
        <begin position="142"/>
        <end position="160"/>
    </location>
</feature>
<comment type="subcellular location">
    <subcellularLocation>
        <location evidence="1">Membrane</location>
        <topology evidence="1">Multi-pass membrane protein</topology>
    </subcellularLocation>
</comment>
<evidence type="ECO:0000256" key="5">
    <source>
        <dbReference type="ARBA" id="ARBA00023136"/>
    </source>
</evidence>
<dbReference type="Proteomes" id="UP000002318">
    <property type="component" value="Chromosome"/>
</dbReference>
<keyword evidence="3 6" id="KW-0812">Transmembrane</keyword>
<dbReference type="HOGENOM" id="CLU_058671_1_0_12"/>
<keyword evidence="5 6" id="KW-0472">Membrane</keyword>